<dbReference type="EMBL" id="SJPH01000007">
    <property type="protein sequence ID" value="TWT42547.1"/>
    <property type="molecule type" value="Genomic_DNA"/>
</dbReference>
<dbReference type="OrthoDB" id="9773646at2"/>
<dbReference type="AlphaFoldDB" id="A0A5C5VWR0"/>
<dbReference type="GO" id="GO:0020037">
    <property type="term" value="F:heme binding"/>
    <property type="evidence" value="ECO:0007669"/>
    <property type="project" value="InterPro"/>
</dbReference>
<dbReference type="NCBIfam" id="NF008913">
    <property type="entry name" value="PRK12276.1"/>
    <property type="match status" value="1"/>
</dbReference>
<dbReference type="Proteomes" id="UP000318995">
    <property type="component" value="Unassembled WGS sequence"/>
</dbReference>
<keyword evidence="2" id="KW-0479">Metal-binding</keyword>
<evidence type="ECO:0000256" key="2">
    <source>
        <dbReference type="ARBA" id="ARBA00022723"/>
    </source>
</evidence>
<dbReference type="RefSeq" id="WP_146575066.1">
    <property type="nucleotide sequence ID" value="NZ_SJPH01000007.1"/>
</dbReference>
<keyword evidence="1" id="KW-0349">Heme</keyword>
<proteinExistence type="predicted"/>
<keyword evidence="5" id="KW-0575">Peroxidase</keyword>
<feature type="region of interest" description="Disordered" evidence="4">
    <location>
        <begin position="1"/>
        <end position="29"/>
    </location>
</feature>
<name>A0A5C5VWR0_9BACT</name>
<dbReference type="PANTHER" id="PTHR36843">
    <property type="entry name" value="HEME-DEPENDENT PEROXIDASE YWFI-RELATED"/>
    <property type="match status" value="1"/>
</dbReference>
<dbReference type="GO" id="GO:0046872">
    <property type="term" value="F:metal ion binding"/>
    <property type="evidence" value="ECO:0007669"/>
    <property type="project" value="UniProtKB-KW"/>
</dbReference>
<evidence type="ECO:0000313" key="5">
    <source>
        <dbReference type="EMBL" id="TWT42547.1"/>
    </source>
</evidence>
<keyword evidence="6" id="KW-1185">Reference proteome</keyword>
<dbReference type="Pfam" id="PF06778">
    <property type="entry name" value="Chlor_dismutase"/>
    <property type="match status" value="1"/>
</dbReference>
<keyword evidence="5" id="KW-0560">Oxidoreductase</keyword>
<evidence type="ECO:0000256" key="1">
    <source>
        <dbReference type="ARBA" id="ARBA00022617"/>
    </source>
</evidence>
<dbReference type="Gene3D" id="3.30.70.1030">
    <property type="entry name" value="Apc35880, domain 1"/>
    <property type="match status" value="2"/>
</dbReference>
<evidence type="ECO:0000313" key="6">
    <source>
        <dbReference type="Proteomes" id="UP000318995"/>
    </source>
</evidence>
<accession>A0A5C5VWR0</accession>
<dbReference type="GO" id="GO:0004601">
    <property type="term" value="F:peroxidase activity"/>
    <property type="evidence" value="ECO:0007669"/>
    <property type="project" value="UniProtKB-KW"/>
</dbReference>
<evidence type="ECO:0000256" key="3">
    <source>
        <dbReference type="ARBA" id="ARBA00023004"/>
    </source>
</evidence>
<evidence type="ECO:0000256" key="4">
    <source>
        <dbReference type="SAM" id="MobiDB-lite"/>
    </source>
</evidence>
<organism evidence="5 6">
    <name type="scientific">Botrimarina hoheduenensis</name>
    <dbReference type="NCBI Taxonomy" id="2528000"/>
    <lineage>
        <taxon>Bacteria</taxon>
        <taxon>Pseudomonadati</taxon>
        <taxon>Planctomycetota</taxon>
        <taxon>Planctomycetia</taxon>
        <taxon>Pirellulales</taxon>
        <taxon>Lacipirellulaceae</taxon>
        <taxon>Botrimarina</taxon>
    </lineage>
</organism>
<dbReference type="InterPro" id="IPR011008">
    <property type="entry name" value="Dimeric_a/b-barrel"/>
</dbReference>
<dbReference type="InterPro" id="IPR010644">
    <property type="entry name" value="ChdC/CLD"/>
</dbReference>
<keyword evidence="3" id="KW-0408">Iron</keyword>
<dbReference type="SUPFAM" id="SSF54909">
    <property type="entry name" value="Dimeric alpha+beta barrel"/>
    <property type="match status" value="1"/>
</dbReference>
<gene>
    <name evidence="5" type="ORF">Pla111_28520</name>
</gene>
<comment type="caution">
    <text evidence="5">The sequence shown here is derived from an EMBL/GenBank/DDBJ whole genome shotgun (WGS) entry which is preliminary data.</text>
</comment>
<reference evidence="5 6" key="1">
    <citation type="submission" date="2019-02" db="EMBL/GenBank/DDBJ databases">
        <title>Deep-cultivation of Planctomycetes and their phenomic and genomic characterization uncovers novel biology.</title>
        <authorList>
            <person name="Wiegand S."/>
            <person name="Jogler M."/>
            <person name="Boedeker C."/>
            <person name="Pinto D."/>
            <person name="Vollmers J."/>
            <person name="Rivas-Marin E."/>
            <person name="Kohn T."/>
            <person name="Peeters S.H."/>
            <person name="Heuer A."/>
            <person name="Rast P."/>
            <person name="Oberbeckmann S."/>
            <person name="Bunk B."/>
            <person name="Jeske O."/>
            <person name="Meyerdierks A."/>
            <person name="Storesund J.E."/>
            <person name="Kallscheuer N."/>
            <person name="Luecker S."/>
            <person name="Lage O.M."/>
            <person name="Pohl T."/>
            <person name="Merkel B.J."/>
            <person name="Hornburger P."/>
            <person name="Mueller R.-W."/>
            <person name="Bruemmer F."/>
            <person name="Labrenz M."/>
            <person name="Spormann A.M."/>
            <person name="Op Den Camp H."/>
            <person name="Overmann J."/>
            <person name="Amann R."/>
            <person name="Jetten M.S.M."/>
            <person name="Mascher T."/>
            <person name="Medema M.H."/>
            <person name="Devos D.P."/>
            <person name="Kaster A.-K."/>
            <person name="Ovreas L."/>
            <person name="Rohde M."/>
            <person name="Galperin M.Y."/>
            <person name="Jogler C."/>
        </authorList>
    </citation>
    <scope>NUCLEOTIDE SEQUENCE [LARGE SCALE GENOMIC DNA]</scope>
    <source>
        <strain evidence="5 6">Pla111</strain>
    </source>
</reference>
<feature type="compositionally biased region" description="Polar residues" evidence="4">
    <location>
        <begin position="13"/>
        <end position="23"/>
    </location>
</feature>
<dbReference type="PANTHER" id="PTHR36843:SF1">
    <property type="entry name" value="COPROHEME DECARBOXYLASE"/>
    <property type="match status" value="1"/>
</dbReference>
<protein>
    <submittedName>
        <fullName evidence="5">Putative heme peroxidase</fullName>
    </submittedName>
</protein>
<sequence length="295" mass="32696">MNRPPVADRPNHNAATPANQSAEDVNPLAPDDGGWHCSHLYYSFDRVALNAMASVQREAVARALTETLDPAAAHAPTRLQTQIVSGHKADFGVVMLNADPLVIDAIHQRLMASAAGAVLRPGYSFVSVTEISEYVPSVEGYGKRLVSEGDEQGSPAYNAKLKAYSDRLEGMNRQRLTPELPPYPAVCFYPMNKKRKVGENWFTLSKEERSRMMGEHARSGMAYAGKVSQLITVGLGMDDWEWGVTLWGANPKYLKDIVYEMRFDEASARYAEFGPFLVGYVADTAQLIDHCRVRR</sequence>